<dbReference type="PANTHER" id="PTHR43585:SF2">
    <property type="entry name" value="ATP-GRASP ENZYME FSQD"/>
    <property type="match status" value="1"/>
</dbReference>
<keyword evidence="1" id="KW-0436">Ligase</keyword>
<dbReference type="GO" id="GO:0005524">
    <property type="term" value="F:ATP binding"/>
    <property type="evidence" value="ECO:0007669"/>
    <property type="project" value="UniProtKB-UniRule"/>
</dbReference>
<evidence type="ECO:0000256" key="2">
    <source>
        <dbReference type="ARBA" id="ARBA00022741"/>
    </source>
</evidence>
<keyword evidence="3 4" id="KW-0067">ATP-binding</keyword>
<evidence type="ECO:0000259" key="5">
    <source>
        <dbReference type="PROSITE" id="PS50975"/>
    </source>
</evidence>
<dbReference type="SMART" id="SM01209">
    <property type="entry name" value="GARS_A"/>
    <property type="match status" value="1"/>
</dbReference>
<dbReference type="Pfam" id="PF13535">
    <property type="entry name" value="ATP-grasp_4"/>
    <property type="match status" value="2"/>
</dbReference>
<sequence>MTENHRILMVQPYRQLVEKAVAAGFEVVSIWDPTLQTPDYLREVASHSVELLYADFTDEPALRTLIRETARAHDVAHVLHLGNESTMLPAALEADALGLALNPPEAVRRLNDKAAMRALLAAHALSPMRSASTDTPTEVPALLKDFGYPAIVKPTRLQGSAGVRLVRTPDELRAWQQELQTFSYDGPVVVEEFLDGPEFSVETLSAAGVHQVVGITAKQVTDGDLFVETGQLFPAPLTAETAADMGELVTALLDAAGHRFGPAHTEIILTADGPRIVESQARLGGDRIPHLIRIATGFDIEAAIFEALAGRPVTPGPVERSAAISFFQLEPGRIDHVQGQDAIGELAYVHDLRFPYGPGDELPVTVHSGSRHGFVVVEGADARETEQRARAAQELLKVTYTSARLNAVQPQTTQPMVPERTLLLLGHLTEPLRIAKSLGLNVILIQHKDKFDPEQAKLADVTFVADFTDWAVVEPLARAAHQVWNFAAALSLTEPGLEIAGRINDLFELGGTGHETARLLRDKLAMRRHLAQVAPEFAIGAGPLTDRDSLAAFGPAHGYPFVVKPTDLTAGFGIFKVSGPEDVDEVWRHIETLRADGVDRGTTLYQVGGYLMEEYIPGPEYSIESFSFGGRHVVVAITEKLVDETHFAELGHAMPARLRAEDERRIEAAVAAFLDAVGLKDGPAHTELRLSPRGPLVIEGHNRNGGGRIQTLVEAAYGIDLVRYAIAWPFGLVEPLPARPEARGAGCVRGLLGRPGTVAEITGAEELRAHPDVLAVDIAARKGSVLRAARDNWDRLGLIAVTGPDTDKAVLLCEELVATGLTVRMEGEDRA</sequence>
<dbReference type="GO" id="GO:0046872">
    <property type="term" value="F:metal ion binding"/>
    <property type="evidence" value="ECO:0007669"/>
    <property type="project" value="InterPro"/>
</dbReference>
<dbReference type="InterPro" id="IPR052032">
    <property type="entry name" value="ATP-dep_AA_Ligase"/>
</dbReference>
<dbReference type="AlphaFoldDB" id="A0AB39MAF6"/>
<feature type="domain" description="ATP-grasp" evidence="5">
    <location>
        <begin position="527"/>
        <end position="730"/>
    </location>
</feature>
<dbReference type="Gene3D" id="3.40.50.20">
    <property type="match status" value="2"/>
</dbReference>
<dbReference type="InterPro" id="IPR040570">
    <property type="entry name" value="LAL_C2"/>
</dbReference>
<evidence type="ECO:0000256" key="4">
    <source>
        <dbReference type="PROSITE-ProRule" id="PRU00409"/>
    </source>
</evidence>
<keyword evidence="2 4" id="KW-0547">Nucleotide-binding</keyword>
<dbReference type="Gene3D" id="3.30.1490.20">
    <property type="entry name" value="ATP-grasp fold, A domain"/>
    <property type="match status" value="2"/>
</dbReference>
<dbReference type="PANTHER" id="PTHR43585">
    <property type="entry name" value="FUMIPYRROLE BIOSYNTHESIS PROTEIN C"/>
    <property type="match status" value="1"/>
</dbReference>
<evidence type="ECO:0000256" key="1">
    <source>
        <dbReference type="ARBA" id="ARBA00022598"/>
    </source>
</evidence>
<dbReference type="PROSITE" id="PS50975">
    <property type="entry name" value="ATP_GRASP"/>
    <property type="match status" value="2"/>
</dbReference>
<dbReference type="InterPro" id="IPR011761">
    <property type="entry name" value="ATP-grasp"/>
</dbReference>
<protein>
    <submittedName>
        <fullName evidence="6">ATP-grasp domain-containing protein</fullName>
    </submittedName>
</protein>
<evidence type="ECO:0000313" key="6">
    <source>
        <dbReference type="EMBL" id="XDQ03466.1"/>
    </source>
</evidence>
<dbReference type="Pfam" id="PF18603">
    <property type="entry name" value="LAL_C2"/>
    <property type="match status" value="2"/>
</dbReference>
<gene>
    <name evidence="6" type="ORF">AB5J58_26415</name>
</gene>
<dbReference type="Gene3D" id="3.30.470.20">
    <property type="entry name" value="ATP-grasp fold, B domain"/>
    <property type="match status" value="2"/>
</dbReference>
<accession>A0AB39MAF6</accession>
<reference evidence="6" key="1">
    <citation type="submission" date="2024-07" db="EMBL/GenBank/DDBJ databases">
        <authorList>
            <person name="Yu S.T."/>
        </authorList>
    </citation>
    <scope>NUCLEOTIDE SEQUENCE</scope>
    <source>
        <strain evidence="6">R08</strain>
    </source>
</reference>
<proteinExistence type="predicted"/>
<dbReference type="InterPro" id="IPR013815">
    <property type="entry name" value="ATP_grasp_subdomain_1"/>
</dbReference>
<dbReference type="GO" id="GO:0016874">
    <property type="term" value="F:ligase activity"/>
    <property type="evidence" value="ECO:0007669"/>
    <property type="project" value="UniProtKB-KW"/>
</dbReference>
<organism evidence="6">
    <name type="scientific">Streptomyces sp. R08</name>
    <dbReference type="NCBI Taxonomy" id="3238624"/>
    <lineage>
        <taxon>Bacteria</taxon>
        <taxon>Bacillati</taxon>
        <taxon>Actinomycetota</taxon>
        <taxon>Actinomycetes</taxon>
        <taxon>Kitasatosporales</taxon>
        <taxon>Streptomycetaceae</taxon>
        <taxon>Streptomyces</taxon>
    </lineage>
</organism>
<name>A0AB39MAF6_9ACTN</name>
<evidence type="ECO:0000256" key="3">
    <source>
        <dbReference type="ARBA" id="ARBA00022840"/>
    </source>
</evidence>
<feature type="domain" description="ATP-grasp" evidence="5">
    <location>
        <begin position="117"/>
        <end position="309"/>
    </location>
</feature>
<dbReference type="EMBL" id="CP163431">
    <property type="protein sequence ID" value="XDQ03466.1"/>
    <property type="molecule type" value="Genomic_DNA"/>
</dbReference>
<dbReference type="RefSeq" id="WP_369189351.1">
    <property type="nucleotide sequence ID" value="NZ_CP163431.1"/>
</dbReference>
<dbReference type="SUPFAM" id="SSF56059">
    <property type="entry name" value="Glutathione synthetase ATP-binding domain-like"/>
    <property type="match status" value="2"/>
</dbReference>